<comment type="caution">
    <text evidence="3">The sequence shown here is derived from an EMBL/GenBank/DDBJ whole genome shotgun (WGS) entry which is preliminary data.</text>
</comment>
<evidence type="ECO:0000259" key="2">
    <source>
        <dbReference type="Pfam" id="PF00171"/>
    </source>
</evidence>
<protein>
    <submittedName>
        <fullName evidence="3">Aldehyde dehydrogenase family protein</fullName>
    </submittedName>
</protein>
<dbReference type="EMBL" id="JAAAPO010000002">
    <property type="protein sequence ID" value="NBC35838.1"/>
    <property type="molecule type" value="Genomic_DNA"/>
</dbReference>
<dbReference type="Gene3D" id="3.40.309.10">
    <property type="entry name" value="Aldehyde Dehydrogenase, Chain A, domain 2"/>
    <property type="match status" value="1"/>
</dbReference>
<reference evidence="4" key="1">
    <citation type="submission" date="2020-01" db="EMBL/GenBank/DDBJ databases">
        <title>Sphingomonas sp. strain CSW-10.</title>
        <authorList>
            <person name="Chen W.-M."/>
        </authorList>
    </citation>
    <scope>NUCLEOTIDE SEQUENCE [LARGE SCALE GENOMIC DNA]</scope>
    <source>
        <strain evidence="4">FSY-8</strain>
    </source>
</reference>
<proteinExistence type="predicted"/>
<dbReference type="PANTHER" id="PTHR11699">
    <property type="entry name" value="ALDEHYDE DEHYDROGENASE-RELATED"/>
    <property type="match status" value="1"/>
</dbReference>
<evidence type="ECO:0000313" key="4">
    <source>
        <dbReference type="Proteomes" id="UP000753724"/>
    </source>
</evidence>
<dbReference type="InterPro" id="IPR015590">
    <property type="entry name" value="Aldehyde_DH_dom"/>
</dbReference>
<feature type="domain" description="Aldehyde dehydrogenase" evidence="2">
    <location>
        <begin position="11"/>
        <end position="454"/>
    </location>
</feature>
<keyword evidence="4" id="KW-1185">Reference proteome</keyword>
<sequence length="480" mass="50507">MKPETIPLPRSEEIVSIAPATGEAIWHGHTTDVAGAIAAARAAWPRWAAMPLANRVELARRFSNELRRVSPSLATTCAAETGKPLWEAHKEIENALARIDQATKAHAERASQRKHDSALLGATAVRHKPLGVIAVISPFCQPVESPISQCIPALIAGNTVLFKPSERASACGSLIAECATRAGYPAGVVNLVLGDGTAGAALVADGNIHGVLFTGSSHVGQMVARRMAARPDRLMSLNLGGNTPLVVWDTPLIEDAAVLVVQSAFACAGQRATAARRLIVADAMAEPLLAAVKRLADRIIVGAPDAEPVPFMGPVISHDAADGLTQSFIWLMSHGGRPIKHMQRLHDRLPFVSPAIIDVTDVADRPDVELYGPLLQVVRVADFDAAIAEANATQYGLAAGLIGGSPQEYNRFWSHVRAGAIHWNRPTTTDLPMAPLGGLGLSGNLRPGGYYTVDGCAVPVASAEMEQPRAGIGAGFGPEV</sequence>
<accession>A0ABW9XBD4</accession>
<keyword evidence="1" id="KW-0560">Oxidoreductase</keyword>
<gene>
    <name evidence="3" type="ORF">GTZ99_04625</name>
</gene>
<organism evidence="3 4">
    <name type="scientific">Novosphingobium ovatum</name>
    <dbReference type="NCBI Taxonomy" id="1908523"/>
    <lineage>
        <taxon>Bacteria</taxon>
        <taxon>Pseudomonadati</taxon>
        <taxon>Pseudomonadota</taxon>
        <taxon>Alphaproteobacteria</taxon>
        <taxon>Sphingomonadales</taxon>
        <taxon>Sphingomonadaceae</taxon>
        <taxon>Novosphingobium</taxon>
    </lineage>
</organism>
<dbReference type="Proteomes" id="UP000753724">
    <property type="component" value="Unassembled WGS sequence"/>
</dbReference>
<dbReference type="Gene3D" id="3.40.605.10">
    <property type="entry name" value="Aldehyde Dehydrogenase, Chain A, domain 1"/>
    <property type="match status" value="1"/>
</dbReference>
<dbReference type="InterPro" id="IPR016163">
    <property type="entry name" value="Ald_DH_C"/>
</dbReference>
<dbReference type="SUPFAM" id="SSF53720">
    <property type="entry name" value="ALDH-like"/>
    <property type="match status" value="1"/>
</dbReference>
<name>A0ABW9XBD4_9SPHN</name>
<evidence type="ECO:0000256" key="1">
    <source>
        <dbReference type="ARBA" id="ARBA00023002"/>
    </source>
</evidence>
<dbReference type="InterPro" id="IPR016161">
    <property type="entry name" value="Ald_DH/histidinol_DH"/>
</dbReference>
<evidence type="ECO:0000313" key="3">
    <source>
        <dbReference type="EMBL" id="NBC35838.1"/>
    </source>
</evidence>
<dbReference type="InterPro" id="IPR016162">
    <property type="entry name" value="Ald_DH_N"/>
</dbReference>
<dbReference type="Pfam" id="PF00171">
    <property type="entry name" value="Aldedh"/>
    <property type="match status" value="1"/>
</dbReference>